<evidence type="ECO:0000313" key="2">
    <source>
        <dbReference type="EnsemblPlants" id="KRH71983"/>
    </source>
</evidence>
<dbReference type="Proteomes" id="UP000008827">
    <property type="component" value="Chromosome 2"/>
</dbReference>
<protein>
    <submittedName>
        <fullName evidence="1 2">Uncharacterized protein</fullName>
    </submittedName>
</protein>
<dbReference type="EMBL" id="CM000835">
    <property type="protein sequence ID" value="KRH71983.1"/>
    <property type="molecule type" value="Genomic_DNA"/>
</dbReference>
<sequence>MCFPVGMVERDVPISSYQILCTMNQSIVRMVDVVILQNTIHRGKGVSFTDYVPEPQIPCVLHSFIDSKNSAKDSLDRVVIRRNLLANRT</sequence>
<dbReference type="Gramene" id="KRH71983">
    <property type="protein sequence ID" value="KRH71983"/>
    <property type="gene ID" value="GLYMA_02G183200"/>
</dbReference>
<reference evidence="1" key="3">
    <citation type="submission" date="2018-07" db="EMBL/GenBank/DDBJ databases">
        <title>WGS assembly of Glycine max.</title>
        <authorList>
            <person name="Schmutz J."/>
            <person name="Cannon S."/>
            <person name="Schlueter J."/>
            <person name="Ma J."/>
            <person name="Mitros T."/>
            <person name="Nelson W."/>
            <person name="Hyten D."/>
            <person name="Song Q."/>
            <person name="Thelen J."/>
            <person name="Cheng J."/>
            <person name="Xu D."/>
            <person name="Hellsten U."/>
            <person name="May G."/>
            <person name="Yu Y."/>
            <person name="Sakurai T."/>
            <person name="Umezawa T."/>
            <person name="Bhattacharyya M."/>
            <person name="Sandhu D."/>
            <person name="Valliyodan B."/>
            <person name="Lindquist E."/>
            <person name="Peto M."/>
            <person name="Grant D."/>
            <person name="Shu S."/>
            <person name="Goodstein D."/>
            <person name="Barry K."/>
            <person name="Futrell-Griggs M."/>
            <person name="Abernathy B."/>
            <person name="Du J."/>
            <person name="Tian Z."/>
            <person name="Zhu L."/>
            <person name="Gill N."/>
            <person name="Joshi T."/>
            <person name="Libault M."/>
            <person name="Sethuraman A."/>
            <person name="Zhang X."/>
            <person name="Shinozaki K."/>
            <person name="Nguyen H."/>
            <person name="Wing R."/>
            <person name="Cregan P."/>
            <person name="Specht J."/>
            <person name="Grimwood J."/>
            <person name="Rokhsar D."/>
            <person name="Stacey G."/>
            <person name="Shoemaker R."/>
            <person name="Jackson S."/>
        </authorList>
    </citation>
    <scope>NUCLEOTIDE SEQUENCE</scope>
    <source>
        <tissue evidence="1">Callus</tissue>
    </source>
</reference>
<dbReference type="AlphaFoldDB" id="A0A0R0L8P4"/>
<keyword evidence="3" id="KW-1185">Reference proteome</keyword>
<gene>
    <name evidence="1" type="ORF">GLYMA_02G183200</name>
</gene>
<dbReference type="EnsemblPlants" id="KRH71983">
    <property type="protein sequence ID" value="KRH71983"/>
    <property type="gene ID" value="GLYMA_02G183200"/>
</dbReference>
<evidence type="ECO:0000313" key="1">
    <source>
        <dbReference type="EMBL" id="KRH71983.1"/>
    </source>
</evidence>
<accession>A0A0R0L8P4</accession>
<reference evidence="2" key="2">
    <citation type="submission" date="2018-02" db="UniProtKB">
        <authorList>
            <consortium name="EnsemblPlants"/>
        </authorList>
    </citation>
    <scope>IDENTIFICATION</scope>
    <source>
        <strain evidence="2">Williams 82</strain>
    </source>
</reference>
<organism evidence="1">
    <name type="scientific">Glycine max</name>
    <name type="common">Soybean</name>
    <name type="synonym">Glycine hispida</name>
    <dbReference type="NCBI Taxonomy" id="3847"/>
    <lineage>
        <taxon>Eukaryota</taxon>
        <taxon>Viridiplantae</taxon>
        <taxon>Streptophyta</taxon>
        <taxon>Embryophyta</taxon>
        <taxon>Tracheophyta</taxon>
        <taxon>Spermatophyta</taxon>
        <taxon>Magnoliopsida</taxon>
        <taxon>eudicotyledons</taxon>
        <taxon>Gunneridae</taxon>
        <taxon>Pentapetalae</taxon>
        <taxon>rosids</taxon>
        <taxon>fabids</taxon>
        <taxon>Fabales</taxon>
        <taxon>Fabaceae</taxon>
        <taxon>Papilionoideae</taxon>
        <taxon>50 kb inversion clade</taxon>
        <taxon>NPAAA clade</taxon>
        <taxon>indigoferoid/millettioid clade</taxon>
        <taxon>Phaseoleae</taxon>
        <taxon>Glycine</taxon>
        <taxon>Glycine subgen. Soja</taxon>
    </lineage>
</organism>
<proteinExistence type="predicted"/>
<name>A0A0R0L8P4_SOYBN</name>
<evidence type="ECO:0000313" key="3">
    <source>
        <dbReference type="Proteomes" id="UP000008827"/>
    </source>
</evidence>
<reference evidence="1 2" key="1">
    <citation type="journal article" date="2010" name="Nature">
        <title>Genome sequence of the palaeopolyploid soybean.</title>
        <authorList>
            <person name="Schmutz J."/>
            <person name="Cannon S.B."/>
            <person name="Schlueter J."/>
            <person name="Ma J."/>
            <person name="Mitros T."/>
            <person name="Nelson W."/>
            <person name="Hyten D.L."/>
            <person name="Song Q."/>
            <person name="Thelen J.J."/>
            <person name="Cheng J."/>
            <person name="Xu D."/>
            <person name="Hellsten U."/>
            <person name="May G.D."/>
            <person name="Yu Y."/>
            <person name="Sakurai T."/>
            <person name="Umezawa T."/>
            <person name="Bhattacharyya M.K."/>
            <person name="Sandhu D."/>
            <person name="Valliyodan B."/>
            <person name="Lindquist E."/>
            <person name="Peto M."/>
            <person name="Grant D."/>
            <person name="Shu S."/>
            <person name="Goodstein D."/>
            <person name="Barry K."/>
            <person name="Futrell-Griggs M."/>
            <person name="Abernathy B."/>
            <person name="Du J."/>
            <person name="Tian Z."/>
            <person name="Zhu L."/>
            <person name="Gill N."/>
            <person name="Joshi T."/>
            <person name="Libault M."/>
            <person name="Sethuraman A."/>
            <person name="Zhang X.-C."/>
            <person name="Shinozaki K."/>
            <person name="Nguyen H.T."/>
            <person name="Wing R.A."/>
            <person name="Cregan P."/>
            <person name="Specht J."/>
            <person name="Grimwood J."/>
            <person name="Rokhsar D."/>
            <person name="Stacey G."/>
            <person name="Shoemaker R.C."/>
            <person name="Jackson S.A."/>
        </authorList>
    </citation>
    <scope>NUCLEOTIDE SEQUENCE [LARGE SCALE GENOMIC DNA]</scope>
    <source>
        <strain evidence="2">cv. Williams 82</strain>
        <tissue evidence="1">Callus</tissue>
    </source>
</reference>
<dbReference type="InParanoid" id="A0A0R0L8P4"/>